<evidence type="ECO:0000313" key="2">
    <source>
        <dbReference type="EMBL" id="THJ30712.1"/>
    </source>
</evidence>
<sequence>MPRKRKPNYFRSLYLLPYALLAVCAPILFQQTMGVISELGNMPMKPYGGIPLWILLVTYGWAAYALAASVWRFYKDHVLGEYYADVVMGRDRYQEL</sequence>
<keyword evidence="1" id="KW-0812">Transmembrane</keyword>
<protein>
    <submittedName>
        <fullName evidence="2">Uncharacterized protein</fullName>
    </submittedName>
</protein>
<keyword evidence="1" id="KW-0472">Membrane</keyword>
<dbReference type="RefSeq" id="WP_136407949.1">
    <property type="nucleotide sequence ID" value="NZ_SSWX01000037.1"/>
</dbReference>
<keyword evidence="3" id="KW-1185">Reference proteome</keyword>
<accession>A0A4V3YWC1</accession>
<dbReference type="OrthoDB" id="9946357at2"/>
<name>A0A4V3YWC1_9BURK</name>
<evidence type="ECO:0000256" key="1">
    <source>
        <dbReference type="SAM" id="Phobius"/>
    </source>
</evidence>
<proteinExistence type="predicted"/>
<keyword evidence="1" id="KW-1133">Transmembrane helix</keyword>
<feature type="transmembrane region" description="Helical" evidence="1">
    <location>
        <begin position="50"/>
        <end position="74"/>
    </location>
</feature>
<dbReference type="AlphaFoldDB" id="A0A4V3YWC1"/>
<comment type="caution">
    <text evidence="2">The sequence shown here is derived from an EMBL/GenBank/DDBJ whole genome shotgun (WGS) entry which is preliminary data.</text>
</comment>
<organism evidence="2 3">
    <name type="scientific">Lampropedia aestuarii</name>
    <dbReference type="NCBI Taxonomy" id="2562762"/>
    <lineage>
        <taxon>Bacteria</taxon>
        <taxon>Pseudomonadati</taxon>
        <taxon>Pseudomonadota</taxon>
        <taxon>Betaproteobacteria</taxon>
        <taxon>Burkholderiales</taxon>
        <taxon>Comamonadaceae</taxon>
        <taxon>Lampropedia</taxon>
    </lineage>
</organism>
<reference evidence="2 3" key="1">
    <citation type="submission" date="2019-04" db="EMBL/GenBank/DDBJ databases">
        <title>Lampropedia sp YIM MLB12 draf genome.</title>
        <authorList>
            <person name="Wang Y.-X."/>
        </authorList>
    </citation>
    <scope>NUCLEOTIDE SEQUENCE [LARGE SCALE GENOMIC DNA]</scope>
    <source>
        <strain evidence="2 3">YIM MLB12</strain>
    </source>
</reference>
<evidence type="ECO:0000313" key="3">
    <source>
        <dbReference type="Proteomes" id="UP000306236"/>
    </source>
</evidence>
<dbReference type="EMBL" id="SSWX01000037">
    <property type="protein sequence ID" value="THJ30712.1"/>
    <property type="molecule type" value="Genomic_DNA"/>
</dbReference>
<gene>
    <name evidence="2" type="ORF">E8K88_17430</name>
</gene>
<dbReference type="Proteomes" id="UP000306236">
    <property type="component" value="Unassembled WGS sequence"/>
</dbReference>
<feature type="transmembrane region" description="Helical" evidence="1">
    <location>
        <begin position="12"/>
        <end position="30"/>
    </location>
</feature>